<sequence>MRHPRIFLAAAVAACLAAAAAPAAAADPRYLPFPPGASPPACAVHECAVVDIVESPADWRLPVLTFEAGGAAPRVRLRVIPSLDPKGVFLSVLEGGREVLSPQLVARRPRTERAVYWADLNGDHRPDFVVFVWSGQPGLEAAMANVAFVLSAPGGYEVSVVRTWYPDPRDFLDLRADGTCRFLHVALVRGERGRDGRRHNYWVYNLLGFNGGDVVLDNGGAPEFPAWIQFKRRENHRPTDQLTDEQKARLWRPFEKGLVLKPRRS</sequence>
<dbReference type="InterPro" id="IPR028994">
    <property type="entry name" value="Integrin_alpha_N"/>
</dbReference>
<feature type="signal peptide" evidence="1">
    <location>
        <begin position="1"/>
        <end position="25"/>
    </location>
</feature>
<feature type="chain" id="PRO_5026825820" description="VCBS repeat-containing protein" evidence="1">
    <location>
        <begin position="26"/>
        <end position="265"/>
    </location>
</feature>
<gene>
    <name evidence="2" type="ORF">G3N55_05450</name>
</gene>
<dbReference type="AlphaFoldDB" id="A0A6N9TUV2"/>
<accession>A0A6N9TUV2</accession>
<dbReference type="RefSeq" id="WP_163298430.1">
    <property type="nucleotide sequence ID" value="NZ_JAAGRR010000045.1"/>
</dbReference>
<dbReference type="EMBL" id="JAAGRR010000045">
    <property type="protein sequence ID" value="NDY42286.1"/>
    <property type="molecule type" value="Genomic_DNA"/>
</dbReference>
<evidence type="ECO:0000313" key="3">
    <source>
        <dbReference type="Proteomes" id="UP000469346"/>
    </source>
</evidence>
<evidence type="ECO:0000256" key="1">
    <source>
        <dbReference type="SAM" id="SignalP"/>
    </source>
</evidence>
<dbReference type="SUPFAM" id="SSF69318">
    <property type="entry name" value="Integrin alpha N-terminal domain"/>
    <property type="match status" value="1"/>
</dbReference>
<comment type="caution">
    <text evidence="2">The sequence shown here is derived from an EMBL/GenBank/DDBJ whole genome shotgun (WGS) entry which is preliminary data.</text>
</comment>
<organism evidence="2 3">
    <name type="scientific">Dissulfurirhabdus thermomarina</name>
    <dbReference type="NCBI Taxonomy" id="1765737"/>
    <lineage>
        <taxon>Bacteria</taxon>
        <taxon>Deltaproteobacteria</taxon>
        <taxon>Dissulfurirhabdaceae</taxon>
        <taxon>Dissulfurirhabdus</taxon>
    </lineage>
</organism>
<evidence type="ECO:0008006" key="4">
    <source>
        <dbReference type="Google" id="ProtNLM"/>
    </source>
</evidence>
<keyword evidence="3" id="KW-1185">Reference proteome</keyword>
<reference evidence="2 3" key="1">
    <citation type="submission" date="2020-02" db="EMBL/GenBank/DDBJ databases">
        <title>Comparative genomics of sulfur disproportionating microorganisms.</title>
        <authorList>
            <person name="Ward L.M."/>
            <person name="Bertran E."/>
            <person name="Johnston D.T."/>
        </authorList>
    </citation>
    <scope>NUCLEOTIDE SEQUENCE [LARGE SCALE GENOMIC DNA]</scope>
    <source>
        <strain evidence="2 3">DSM 100025</strain>
    </source>
</reference>
<keyword evidence="1" id="KW-0732">Signal</keyword>
<evidence type="ECO:0000313" key="2">
    <source>
        <dbReference type="EMBL" id="NDY42286.1"/>
    </source>
</evidence>
<dbReference type="Proteomes" id="UP000469346">
    <property type="component" value="Unassembled WGS sequence"/>
</dbReference>
<proteinExistence type="predicted"/>
<name>A0A6N9TUV2_DISTH</name>
<protein>
    <recommendedName>
        <fullName evidence="4">VCBS repeat-containing protein</fullName>
    </recommendedName>
</protein>